<reference evidence="1 2" key="1">
    <citation type="journal article" date="2023" name="Science">
        <title>Complex scaffold remodeling in plant triterpene biosynthesis.</title>
        <authorList>
            <person name="De La Pena R."/>
            <person name="Hodgson H."/>
            <person name="Liu J.C."/>
            <person name="Stephenson M.J."/>
            <person name="Martin A.C."/>
            <person name="Owen C."/>
            <person name="Harkess A."/>
            <person name="Leebens-Mack J."/>
            <person name="Jimenez L.E."/>
            <person name="Osbourn A."/>
            <person name="Sattely E.S."/>
        </authorList>
    </citation>
    <scope>NUCLEOTIDE SEQUENCE [LARGE SCALE GENOMIC DNA]</scope>
    <source>
        <strain evidence="2">cv. JPN11</strain>
        <tissue evidence="1">Leaf</tissue>
    </source>
</reference>
<dbReference type="Proteomes" id="UP001164539">
    <property type="component" value="Chromosome 1"/>
</dbReference>
<protein>
    <submittedName>
        <fullName evidence="1">Myb-like protein X isoform X2</fullName>
    </submittedName>
</protein>
<evidence type="ECO:0000313" key="2">
    <source>
        <dbReference type="Proteomes" id="UP001164539"/>
    </source>
</evidence>
<accession>A0ACC1YXP8</accession>
<sequence length="506" mass="57499">MSRCFPFPPPGYEKARIEETDLLTKEKHKEKKHKKDKDKEKREGKEKKNKDKERSKEKHGDKKDRKEKRKDKKDRDKNKDKNSTLDAKRIEGQPEGNNGDKLGPNSLQNNKNTDSKYVQDLARRIRDDDRATGSQIGQKIIVTNHRRGELPGRMAEHSINNRLEEKEKAKVKKEEDKKVNGQRNHVEFRSSGNALVPGLLGTDQKRHEGIAKAVEKNDSGKQVEEKEKKKLKEGYNKDSKQKDRDREKKSRSKDENRDKQKEKEEKAKEVTETGKDLLKLKESIPKLKDSSPKLKDSSSKFKDSSKGILNSCNTKPVLKTGSNNPACGGSLGKRKELDINGISHDNGNRPNKLPRPVSSSHQVTENGRKMEPCHTAVHLASEWQGAVHNCKEDMKEHKINGLMEVTQPIVRSTGSLSTKERVTENGEASAKPEHPDSKYLNQILSVPKLEDFSDLDEQEWLYSSKSVHSKKPKVGPPEADETQQVWGEALRIESADLTALPYVIPF</sequence>
<organism evidence="1 2">
    <name type="scientific">Melia azedarach</name>
    <name type="common">Chinaberry tree</name>
    <dbReference type="NCBI Taxonomy" id="155640"/>
    <lineage>
        <taxon>Eukaryota</taxon>
        <taxon>Viridiplantae</taxon>
        <taxon>Streptophyta</taxon>
        <taxon>Embryophyta</taxon>
        <taxon>Tracheophyta</taxon>
        <taxon>Spermatophyta</taxon>
        <taxon>Magnoliopsida</taxon>
        <taxon>eudicotyledons</taxon>
        <taxon>Gunneridae</taxon>
        <taxon>Pentapetalae</taxon>
        <taxon>rosids</taxon>
        <taxon>malvids</taxon>
        <taxon>Sapindales</taxon>
        <taxon>Meliaceae</taxon>
        <taxon>Melia</taxon>
    </lineage>
</organism>
<keyword evidence="2" id="KW-1185">Reference proteome</keyword>
<evidence type="ECO:0000313" key="1">
    <source>
        <dbReference type="EMBL" id="KAJ4728437.1"/>
    </source>
</evidence>
<gene>
    <name evidence="1" type="ORF">OWV82_001369</name>
</gene>
<proteinExistence type="predicted"/>
<name>A0ACC1YXP8_MELAZ</name>
<comment type="caution">
    <text evidence="1">The sequence shown here is derived from an EMBL/GenBank/DDBJ whole genome shotgun (WGS) entry which is preliminary data.</text>
</comment>
<dbReference type="EMBL" id="CM051394">
    <property type="protein sequence ID" value="KAJ4728437.1"/>
    <property type="molecule type" value="Genomic_DNA"/>
</dbReference>